<comment type="caution">
    <text evidence="2">The sequence shown here is derived from an EMBL/GenBank/DDBJ whole genome shotgun (WGS) entry which is preliminary data.</text>
</comment>
<name>A0AA37S3X5_9GAMM</name>
<sequence>MFKFKSLISTVLLLIAVCFHTSVAAQSPQLEIELTLPELDVQPYHRPYVAVWLETPERKHVTTLALWVQKAEWFKDLRQWWRKAGKSDANFDGVSSATKRAGTYTINWDGNDLNGKSVIAGKYLLNVEVVREEGGRDYSRIELDLTQSGKITIDGKNEFSTSFVTVSAR</sequence>
<dbReference type="InterPro" id="IPR014469">
    <property type="entry name" value="DUF2271"/>
</dbReference>
<gene>
    <name evidence="2" type="ORF">GCM10007914_15750</name>
</gene>
<dbReference type="RefSeq" id="WP_016899010.1">
    <property type="nucleotide sequence ID" value="NZ_BJXY01000034.1"/>
</dbReference>
<dbReference type="GeneID" id="99695470"/>
<accession>A0AA37S3X5</accession>
<protein>
    <recommendedName>
        <fullName evidence="4">DUF2271 domain-containing protein</fullName>
    </recommendedName>
</protein>
<organism evidence="2 3">
    <name type="scientific">Pseudoalteromonas tetraodonis GFC</name>
    <dbReference type="NCBI Taxonomy" id="1315271"/>
    <lineage>
        <taxon>Bacteria</taxon>
        <taxon>Pseudomonadati</taxon>
        <taxon>Pseudomonadota</taxon>
        <taxon>Gammaproteobacteria</taxon>
        <taxon>Alteromonadales</taxon>
        <taxon>Pseudoalteromonadaceae</taxon>
        <taxon>Pseudoalteromonas</taxon>
    </lineage>
</organism>
<evidence type="ECO:0000313" key="2">
    <source>
        <dbReference type="EMBL" id="GLQ02694.1"/>
    </source>
</evidence>
<reference evidence="2" key="1">
    <citation type="journal article" date="2014" name="Int. J. Syst. Evol. Microbiol.">
        <title>Complete genome sequence of Corynebacterium casei LMG S-19264T (=DSM 44701T), isolated from a smear-ripened cheese.</title>
        <authorList>
            <consortium name="US DOE Joint Genome Institute (JGI-PGF)"/>
            <person name="Walter F."/>
            <person name="Albersmeier A."/>
            <person name="Kalinowski J."/>
            <person name="Ruckert C."/>
        </authorList>
    </citation>
    <scope>NUCLEOTIDE SEQUENCE</scope>
    <source>
        <strain evidence="2">NBRC 103034</strain>
    </source>
</reference>
<reference evidence="2" key="2">
    <citation type="submission" date="2023-01" db="EMBL/GenBank/DDBJ databases">
        <title>Draft genome sequence of Pseudoalteromonas tetraodonis strain NBRC 103034.</title>
        <authorList>
            <person name="Sun Q."/>
            <person name="Mori K."/>
        </authorList>
    </citation>
    <scope>NUCLEOTIDE SEQUENCE</scope>
    <source>
        <strain evidence="2">NBRC 103034</strain>
    </source>
</reference>
<keyword evidence="1" id="KW-0732">Signal</keyword>
<dbReference type="Gene3D" id="2.60.40.4070">
    <property type="match status" value="1"/>
</dbReference>
<dbReference type="Proteomes" id="UP001161408">
    <property type="component" value="Unassembled WGS sequence"/>
</dbReference>
<dbReference type="PIRSF" id="PIRSF014995">
    <property type="entry name" value="UCP014995"/>
    <property type="match status" value="1"/>
</dbReference>
<feature type="chain" id="PRO_5041306875" description="DUF2271 domain-containing protein" evidence="1">
    <location>
        <begin position="25"/>
        <end position="169"/>
    </location>
</feature>
<evidence type="ECO:0000313" key="3">
    <source>
        <dbReference type="Proteomes" id="UP001161408"/>
    </source>
</evidence>
<evidence type="ECO:0000256" key="1">
    <source>
        <dbReference type="SAM" id="SignalP"/>
    </source>
</evidence>
<dbReference type="AlphaFoldDB" id="A0AA37S3X5"/>
<keyword evidence="3" id="KW-1185">Reference proteome</keyword>
<feature type="signal peptide" evidence="1">
    <location>
        <begin position="1"/>
        <end position="24"/>
    </location>
</feature>
<dbReference type="Pfam" id="PF10029">
    <property type="entry name" value="DUF2271"/>
    <property type="match status" value="1"/>
</dbReference>
<evidence type="ECO:0008006" key="4">
    <source>
        <dbReference type="Google" id="ProtNLM"/>
    </source>
</evidence>
<dbReference type="EMBL" id="BSNE01000011">
    <property type="protein sequence ID" value="GLQ02694.1"/>
    <property type="molecule type" value="Genomic_DNA"/>
</dbReference>
<proteinExistence type="predicted"/>